<evidence type="ECO:0000313" key="7">
    <source>
        <dbReference type="RefSeq" id="XP_065665197.1"/>
    </source>
</evidence>
<dbReference type="PANTHER" id="PTHR12303">
    <property type="entry name" value="CARNOSINE N-METHYLTRANSFERASE"/>
    <property type="match status" value="1"/>
</dbReference>
<dbReference type="Gene3D" id="3.40.50.150">
    <property type="entry name" value="Vaccinia Virus protein VP39"/>
    <property type="match status" value="1"/>
</dbReference>
<protein>
    <recommendedName>
        <fullName evidence="2">carnosine N-methyltransferase</fullName>
        <ecNumber evidence="2">2.1.1.22</ecNumber>
    </recommendedName>
</protein>
<dbReference type="RefSeq" id="XP_065665198.1">
    <property type="nucleotide sequence ID" value="XM_065809126.1"/>
</dbReference>
<comment type="similarity">
    <text evidence="1">Belongs to the carnosine N-methyltransferase family.</text>
</comment>
<dbReference type="GeneID" id="100215396"/>
<evidence type="ECO:0000256" key="4">
    <source>
        <dbReference type="ARBA" id="ARBA00022679"/>
    </source>
</evidence>
<evidence type="ECO:0000313" key="8">
    <source>
        <dbReference type="RefSeq" id="XP_065665198.1"/>
    </source>
</evidence>
<dbReference type="InterPro" id="IPR029063">
    <property type="entry name" value="SAM-dependent_MTases_sf"/>
</dbReference>
<evidence type="ECO:0000256" key="2">
    <source>
        <dbReference type="ARBA" id="ARBA00012003"/>
    </source>
</evidence>
<keyword evidence="4" id="KW-0808">Transferase</keyword>
<dbReference type="Pfam" id="PF07942">
    <property type="entry name" value="CARME"/>
    <property type="match status" value="1"/>
</dbReference>
<evidence type="ECO:0000256" key="1">
    <source>
        <dbReference type="ARBA" id="ARBA00010086"/>
    </source>
</evidence>
<dbReference type="InterPro" id="IPR012901">
    <property type="entry name" value="CARME"/>
</dbReference>
<dbReference type="EC" id="2.1.1.22" evidence="2"/>
<keyword evidence="6" id="KW-1185">Reference proteome</keyword>
<sequence length="361" mass="41598">MSEKQHEVDDILEEQHFQHVKDAFFFYHSSAQQQLDRRQKSYDSLPQNHKDLIPTLKARLSDTRRAIDENYKLICNIIKSTNGMFSNSTIGNSNKKISYKPLSANDMSRVQTTLKQLVRDWSVEGKTERDQSYGLILNEIEELFPLTLFNRSNIFVVVPGAGLGRLMFDIADRGFNCQGNEFSMYMLFASNFMLNACHEVDSYHFYPWIHDTCNVFSNNDQLRVVKIPDVCPSIQGRDLNFSMAAGDFLDVYNSDSKIDCCVMCFFIDTAHNPIIYINKVFEILKPGGYWINFGPLLYHFSDTIGEISVELTYDELMNVILSKFTLIKESVGLKAGYVQNCKSMMKTEYECVFFVVQKPIC</sequence>
<gene>
    <name evidence="7 8" type="primary">LOC100215396</name>
</gene>
<dbReference type="SMART" id="SM01296">
    <property type="entry name" value="N2227"/>
    <property type="match status" value="1"/>
</dbReference>
<dbReference type="RefSeq" id="XP_065665197.1">
    <property type="nucleotide sequence ID" value="XM_065809125.1"/>
</dbReference>
<evidence type="ECO:0000313" key="6">
    <source>
        <dbReference type="Proteomes" id="UP001652625"/>
    </source>
</evidence>
<evidence type="ECO:0000256" key="3">
    <source>
        <dbReference type="ARBA" id="ARBA00022603"/>
    </source>
</evidence>
<keyword evidence="3" id="KW-0489">Methyltransferase</keyword>
<dbReference type="Proteomes" id="UP001652625">
    <property type="component" value="Chromosome 11"/>
</dbReference>
<accession>A0ABM4CTF2</accession>
<keyword evidence="5" id="KW-0949">S-adenosyl-L-methionine</keyword>
<evidence type="ECO:0000256" key="5">
    <source>
        <dbReference type="ARBA" id="ARBA00022691"/>
    </source>
</evidence>
<reference evidence="7 8" key="1">
    <citation type="submission" date="2025-05" db="UniProtKB">
        <authorList>
            <consortium name="RefSeq"/>
        </authorList>
    </citation>
    <scope>IDENTIFICATION</scope>
</reference>
<dbReference type="PANTHER" id="PTHR12303:SF6">
    <property type="entry name" value="CARNOSINE N-METHYLTRANSFERASE"/>
    <property type="match status" value="1"/>
</dbReference>
<organism evidence="6 7">
    <name type="scientific">Hydra vulgaris</name>
    <name type="common">Hydra</name>
    <name type="synonym">Hydra attenuata</name>
    <dbReference type="NCBI Taxonomy" id="6087"/>
    <lineage>
        <taxon>Eukaryota</taxon>
        <taxon>Metazoa</taxon>
        <taxon>Cnidaria</taxon>
        <taxon>Hydrozoa</taxon>
        <taxon>Hydroidolina</taxon>
        <taxon>Anthoathecata</taxon>
        <taxon>Aplanulata</taxon>
        <taxon>Hydridae</taxon>
        <taxon>Hydra</taxon>
    </lineage>
</organism>
<dbReference type="SUPFAM" id="SSF53335">
    <property type="entry name" value="S-adenosyl-L-methionine-dependent methyltransferases"/>
    <property type="match status" value="1"/>
</dbReference>
<proteinExistence type="inferred from homology"/>
<name>A0ABM4CTF2_HYDVU</name>